<dbReference type="PANTHER" id="PTHR13360">
    <property type="entry name" value="ACTIVATING SIGNAL COINTEGRATOR 1 COMPLEX SUBUNIT 1"/>
    <property type="match status" value="1"/>
</dbReference>
<feature type="domain" description="A-kinase anchor protein 7-like phosphoesterase" evidence="1">
    <location>
        <begin position="152"/>
        <end position="387"/>
    </location>
</feature>
<accession>A0A068Y398</accession>
<dbReference type="InterPro" id="IPR036612">
    <property type="entry name" value="KH_dom_type_1_sf"/>
</dbReference>
<dbReference type="InterPro" id="IPR009097">
    <property type="entry name" value="Cyclic_Pdiesterase"/>
</dbReference>
<organism evidence="2 3">
    <name type="scientific">Echinococcus multilocularis</name>
    <name type="common">Fox tapeworm</name>
    <dbReference type="NCBI Taxonomy" id="6211"/>
    <lineage>
        <taxon>Eukaryota</taxon>
        <taxon>Metazoa</taxon>
        <taxon>Spiralia</taxon>
        <taxon>Lophotrochozoa</taxon>
        <taxon>Platyhelminthes</taxon>
        <taxon>Cestoda</taxon>
        <taxon>Eucestoda</taxon>
        <taxon>Cyclophyllidea</taxon>
        <taxon>Taeniidae</taxon>
        <taxon>Echinococcus</taxon>
    </lineage>
</organism>
<dbReference type="OMA" id="NDCADEP"/>
<dbReference type="eggNOG" id="KOG2814">
    <property type="taxonomic scope" value="Eukaryota"/>
</dbReference>
<dbReference type="InterPro" id="IPR009210">
    <property type="entry name" value="ASCC1"/>
</dbReference>
<dbReference type="PANTHER" id="PTHR13360:SF1">
    <property type="entry name" value="ACTIVATING SIGNAL COINTEGRATOR 1 COMPLEX SUBUNIT 1"/>
    <property type="match status" value="1"/>
</dbReference>
<proteinExistence type="predicted"/>
<dbReference type="GO" id="GO:0005634">
    <property type="term" value="C:nucleus"/>
    <property type="evidence" value="ECO:0007669"/>
    <property type="project" value="TreeGrafter"/>
</dbReference>
<dbReference type="Pfam" id="PF10469">
    <property type="entry name" value="AKAP7_NLS"/>
    <property type="match status" value="1"/>
</dbReference>
<name>A0A068Y398_ECHMU</name>
<dbReference type="EMBL" id="LN902845">
    <property type="protein sequence ID" value="CUT99333.1"/>
    <property type="molecule type" value="Genomic_DNA"/>
</dbReference>
<sequence>MDSFVMDRTADILSPPLIKIDGKLYRKNPIKSTSCTMVPIGRLETDFEPVEEPVNNDFDSDQTCHIMEGIKFESGGYVAKFYVPPIFYSRIVGVKQIRRHELESQFHCRLDVPGPQSSLSYIKISAKSVANIHNVARRISWIVAESRPKMKPTHLVCLPVISNAIKESYLAFKKNILEHVENDKEGSFRGIDGDLFVSQHKLHFTLATLFLADYKEVRLASQLLTSFLDQTDEGRAFDRSPLCLTIRGIDCMNDDPRSARVLYMSLKENVQSCRLQTLANGLADMFTRRGLHSGFRRVGDPVKLHMTVLNSRLRAQRQALRPASETNGLVLSSQCSSESFSTMGILLAFETHHLIENGRFEEVQLCKMIADDAEDDDGSGFYPCVAKLILSYT</sequence>
<dbReference type="GO" id="GO:0003723">
    <property type="term" value="F:RNA binding"/>
    <property type="evidence" value="ECO:0007669"/>
    <property type="project" value="InterPro"/>
</dbReference>
<dbReference type="OrthoDB" id="277832at2759"/>
<dbReference type="SUPFAM" id="SSF54791">
    <property type="entry name" value="Eukaryotic type KH-domain (KH-domain type I)"/>
    <property type="match status" value="1"/>
</dbReference>
<dbReference type="Gene3D" id="3.90.1140.10">
    <property type="entry name" value="Cyclic phosphodiesterase"/>
    <property type="match status" value="1"/>
</dbReference>
<reference evidence="2" key="2">
    <citation type="submission" date="2015-11" db="EMBL/GenBank/DDBJ databases">
        <authorList>
            <person name="Zhang Y."/>
            <person name="Guo Z."/>
        </authorList>
    </citation>
    <scope>NUCLEOTIDE SEQUENCE</scope>
</reference>
<dbReference type="STRING" id="6211.A0A068Y398"/>
<dbReference type="AlphaFoldDB" id="A0A068Y398"/>
<protein>
    <submittedName>
        <fullName evidence="2">Activating signal cointegrator 1 complex subunit</fullName>
    </submittedName>
</protein>
<dbReference type="Proteomes" id="UP000017246">
    <property type="component" value="Unassembled WGS sequence"/>
</dbReference>
<evidence type="ECO:0000313" key="3">
    <source>
        <dbReference type="Proteomes" id="UP000017246"/>
    </source>
</evidence>
<evidence type="ECO:0000259" key="1">
    <source>
        <dbReference type="Pfam" id="PF10469"/>
    </source>
</evidence>
<keyword evidence="3" id="KW-1185">Reference proteome</keyword>
<dbReference type="SUPFAM" id="SSF55144">
    <property type="entry name" value="LigT-like"/>
    <property type="match status" value="1"/>
</dbReference>
<dbReference type="InterPro" id="IPR019510">
    <property type="entry name" value="AKAP7-like_phosphoesterase"/>
</dbReference>
<dbReference type="GO" id="GO:0006355">
    <property type="term" value="P:regulation of DNA-templated transcription"/>
    <property type="evidence" value="ECO:0007669"/>
    <property type="project" value="TreeGrafter"/>
</dbReference>
<evidence type="ECO:0000313" key="2">
    <source>
        <dbReference type="EMBL" id="CUT99333.1"/>
    </source>
</evidence>
<reference evidence="2" key="1">
    <citation type="journal article" date="2013" name="Nature">
        <title>The genomes of four tapeworm species reveal adaptations to parasitism.</title>
        <authorList>
            <person name="Tsai I.J."/>
            <person name="Zarowiecki M."/>
            <person name="Holroyd N."/>
            <person name="Garciarrubio A."/>
            <person name="Sanchez-Flores A."/>
            <person name="Brooks K.L."/>
            <person name="Tracey A."/>
            <person name="Bobes R.J."/>
            <person name="Fragoso G."/>
            <person name="Sciutto E."/>
            <person name="Aslett M."/>
            <person name="Beasley H."/>
            <person name="Bennett H.M."/>
            <person name="Cai J."/>
            <person name="Camicia F."/>
            <person name="Clark R."/>
            <person name="Cucher M."/>
            <person name="De Silva N."/>
            <person name="Day T.A."/>
            <person name="Deplazes P."/>
            <person name="Estrada K."/>
            <person name="Fernandez C."/>
            <person name="Holland P.W."/>
            <person name="Hou J."/>
            <person name="Hu S."/>
            <person name="Huckvale T."/>
            <person name="Hung S.S."/>
            <person name="Kamenetzky L."/>
            <person name="Keane J.A."/>
            <person name="Kiss F."/>
            <person name="Koziol U."/>
            <person name="Lambert O."/>
            <person name="Liu K."/>
            <person name="Luo X."/>
            <person name="Luo Y."/>
            <person name="Macchiaroli N."/>
            <person name="Nichol S."/>
            <person name="Paps J."/>
            <person name="Parkinson J."/>
            <person name="Pouchkina-Stantcheva N."/>
            <person name="Riddiford N."/>
            <person name="Rosenzvit M."/>
            <person name="Salinas G."/>
            <person name="Wasmuth J.D."/>
            <person name="Zamanian M."/>
            <person name="Zheng Y."/>
            <person name="Cai X."/>
            <person name="Soberon X."/>
            <person name="Olson P.D."/>
            <person name="Laclette J.P."/>
            <person name="Brehm K."/>
            <person name="Berriman M."/>
            <person name="Garciarrubio A."/>
            <person name="Bobes R.J."/>
            <person name="Fragoso G."/>
            <person name="Sanchez-Flores A."/>
            <person name="Estrada K."/>
            <person name="Cevallos M.A."/>
            <person name="Morett E."/>
            <person name="Gonzalez V."/>
            <person name="Portillo T."/>
            <person name="Ochoa-Leyva A."/>
            <person name="Jose M.V."/>
            <person name="Sciutto E."/>
            <person name="Landa A."/>
            <person name="Jimenez L."/>
            <person name="Valdes V."/>
            <person name="Carrero J.C."/>
            <person name="Larralde C."/>
            <person name="Morales-Montor J."/>
            <person name="Limon-Lason J."/>
            <person name="Soberon X."/>
            <person name="Laclette J.P."/>
        </authorList>
    </citation>
    <scope>NUCLEOTIDE SEQUENCE [LARGE SCALE GENOMIC DNA]</scope>
</reference>
<dbReference type="GO" id="GO:0006307">
    <property type="term" value="P:DNA alkylation repair"/>
    <property type="evidence" value="ECO:0007669"/>
    <property type="project" value="InterPro"/>
</dbReference>